<sequence>MSPARQDSAAGREAAVDTIILVRHGKPALSRKVRLTWQEFRDWWIDYDAGGIKPGQLPPKKVRKWAERADIVVTSPLPRAIESARLAAGRDPDELMPALVEAALPSPPLGPLRMRPKSWGTLARILWFIGYSDGMETHAEARARANAASDTLSARAAGGHIVYVQGHGWFNRMLKGSLMARGWRCKSQNGDLHWSRRQMVRPSRTDNGAPQATGPEPNEKDTA</sequence>
<organism evidence="2 3">
    <name type="scientific">Algimonas porphyrae</name>
    <dbReference type="NCBI Taxonomy" id="1128113"/>
    <lineage>
        <taxon>Bacteria</taxon>
        <taxon>Pseudomonadati</taxon>
        <taxon>Pseudomonadota</taxon>
        <taxon>Alphaproteobacteria</taxon>
        <taxon>Maricaulales</taxon>
        <taxon>Robiginitomaculaceae</taxon>
        <taxon>Algimonas</taxon>
    </lineage>
</organism>
<keyword evidence="3" id="KW-1185">Reference proteome</keyword>
<dbReference type="EMBL" id="BSNJ01000002">
    <property type="protein sequence ID" value="GLQ19861.1"/>
    <property type="molecule type" value="Genomic_DNA"/>
</dbReference>
<reference evidence="2" key="1">
    <citation type="journal article" date="2014" name="Int. J. Syst. Evol. Microbiol.">
        <title>Complete genome of a new Firmicutes species belonging to the dominant human colonic microbiota ('Ruminococcus bicirculans') reveals two chromosomes and a selective capacity to utilize plant glucans.</title>
        <authorList>
            <consortium name="NISC Comparative Sequencing Program"/>
            <person name="Wegmann U."/>
            <person name="Louis P."/>
            <person name="Goesmann A."/>
            <person name="Henrissat B."/>
            <person name="Duncan S.H."/>
            <person name="Flint H.J."/>
        </authorList>
    </citation>
    <scope>NUCLEOTIDE SEQUENCE</scope>
    <source>
        <strain evidence="2">NBRC 108216</strain>
    </source>
</reference>
<name>A0ABQ5UXC5_9PROT</name>
<dbReference type="InterPro" id="IPR013078">
    <property type="entry name" value="His_Pase_superF_clade-1"/>
</dbReference>
<evidence type="ECO:0000256" key="1">
    <source>
        <dbReference type="SAM" id="MobiDB-lite"/>
    </source>
</evidence>
<reference evidence="2" key="2">
    <citation type="submission" date="2023-01" db="EMBL/GenBank/DDBJ databases">
        <title>Draft genome sequence of Algimonas porphyrae strain NBRC 108216.</title>
        <authorList>
            <person name="Sun Q."/>
            <person name="Mori K."/>
        </authorList>
    </citation>
    <scope>NUCLEOTIDE SEQUENCE</scope>
    <source>
        <strain evidence="2">NBRC 108216</strain>
    </source>
</reference>
<dbReference type="Proteomes" id="UP001161390">
    <property type="component" value="Unassembled WGS sequence"/>
</dbReference>
<dbReference type="Pfam" id="PF00300">
    <property type="entry name" value="His_Phos_1"/>
    <property type="match status" value="1"/>
</dbReference>
<dbReference type="Gene3D" id="3.40.50.1240">
    <property type="entry name" value="Phosphoglycerate mutase-like"/>
    <property type="match status" value="1"/>
</dbReference>
<evidence type="ECO:0000313" key="3">
    <source>
        <dbReference type="Proteomes" id="UP001161390"/>
    </source>
</evidence>
<evidence type="ECO:0000313" key="2">
    <source>
        <dbReference type="EMBL" id="GLQ19861.1"/>
    </source>
</evidence>
<protein>
    <submittedName>
        <fullName evidence="2">Phosphoglycerate mutase</fullName>
    </submittedName>
</protein>
<comment type="caution">
    <text evidence="2">The sequence shown here is derived from an EMBL/GenBank/DDBJ whole genome shotgun (WGS) entry which is preliminary data.</text>
</comment>
<accession>A0ABQ5UXC5</accession>
<gene>
    <name evidence="2" type="ORF">GCM10007854_08160</name>
</gene>
<dbReference type="RefSeq" id="WP_284369905.1">
    <property type="nucleotide sequence ID" value="NZ_BSNJ01000002.1"/>
</dbReference>
<dbReference type="InterPro" id="IPR029033">
    <property type="entry name" value="His_PPase_superfam"/>
</dbReference>
<dbReference type="SUPFAM" id="SSF53254">
    <property type="entry name" value="Phosphoglycerate mutase-like"/>
    <property type="match status" value="1"/>
</dbReference>
<feature type="region of interest" description="Disordered" evidence="1">
    <location>
        <begin position="194"/>
        <end position="223"/>
    </location>
</feature>
<proteinExistence type="predicted"/>